<accession>A0A2M4D6Q7</accession>
<organism evidence="1">
    <name type="scientific">Anopheles darlingi</name>
    <name type="common">Mosquito</name>
    <dbReference type="NCBI Taxonomy" id="43151"/>
    <lineage>
        <taxon>Eukaryota</taxon>
        <taxon>Metazoa</taxon>
        <taxon>Ecdysozoa</taxon>
        <taxon>Arthropoda</taxon>
        <taxon>Hexapoda</taxon>
        <taxon>Insecta</taxon>
        <taxon>Pterygota</taxon>
        <taxon>Neoptera</taxon>
        <taxon>Endopterygota</taxon>
        <taxon>Diptera</taxon>
        <taxon>Nematocera</taxon>
        <taxon>Culicoidea</taxon>
        <taxon>Culicidae</taxon>
        <taxon>Anophelinae</taxon>
        <taxon>Anopheles</taxon>
    </lineage>
</organism>
<dbReference type="AlphaFoldDB" id="A0A2M4D6Q7"/>
<name>A0A2M4D6Q7_ANODA</name>
<dbReference type="EMBL" id="GGFL01009077">
    <property type="protein sequence ID" value="MBW73255.1"/>
    <property type="molecule type" value="Transcribed_RNA"/>
</dbReference>
<evidence type="ECO:0000313" key="1">
    <source>
        <dbReference type="EMBL" id="MBW73255.1"/>
    </source>
</evidence>
<protein>
    <submittedName>
        <fullName evidence="1">Putative secreted protein</fullName>
    </submittedName>
</protein>
<sequence length="73" mass="8493">MNHRKCIYLQIQRTGASRTLFFLFLFLSVLLAIHSECSSRSSFLVHAITPPKESGGRRSAFASYFFTYYMQFD</sequence>
<reference evidence="1" key="1">
    <citation type="submission" date="2018-01" db="EMBL/GenBank/DDBJ databases">
        <title>An insight into the sialome of Amazonian anophelines.</title>
        <authorList>
            <person name="Ribeiro J.M."/>
            <person name="Scarpassa V."/>
            <person name="Calvo E."/>
        </authorList>
    </citation>
    <scope>NUCLEOTIDE SEQUENCE</scope>
</reference>
<proteinExistence type="predicted"/>